<dbReference type="EMBL" id="JBHLUE010000026">
    <property type="protein sequence ID" value="MFC0567777.1"/>
    <property type="molecule type" value="Genomic_DNA"/>
</dbReference>
<comment type="caution">
    <text evidence="1">The sequence shown here is derived from an EMBL/GenBank/DDBJ whole genome shotgun (WGS) entry which is preliminary data.</text>
</comment>
<name>A0ABV6P422_9ACTN</name>
<dbReference type="RefSeq" id="WP_377343119.1">
    <property type="nucleotide sequence ID" value="NZ_JBHLUE010000026.1"/>
</dbReference>
<gene>
    <name evidence="1" type="ORF">ACFFHU_27010</name>
</gene>
<dbReference type="Proteomes" id="UP001589894">
    <property type="component" value="Unassembled WGS sequence"/>
</dbReference>
<keyword evidence="2" id="KW-1185">Reference proteome</keyword>
<accession>A0ABV6P422</accession>
<sequence length="223" mass="24428">MSDARGTPVTHTAYGLAAAFPDVLAADVAAALATMPATPRPCAESCVVTVGSEDLRIPYRIYADEPAADAIRRLTPNQRTVLHCLYTRHPDGHVRQRHVQAILPLALEWIAPFVVHLIGEYVLEIVADIHNGLADVAVSGNDMSAVYGRFAAANPDFLVRTRQRAASYWNWYHRARYPRLADYPATPLLTAIRNAAHPVGVRRTIRPTRAGGPKWAAGRLPRG</sequence>
<evidence type="ECO:0000313" key="1">
    <source>
        <dbReference type="EMBL" id="MFC0567777.1"/>
    </source>
</evidence>
<evidence type="ECO:0000313" key="2">
    <source>
        <dbReference type="Proteomes" id="UP001589894"/>
    </source>
</evidence>
<proteinExistence type="predicted"/>
<protein>
    <submittedName>
        <fullName evidence="1">Uncharacterized protein</fullName>
    </submittedName>
</protein>
<reference evidence="1 2" key="1">
    <citation type="submission" date="2024-09" db="EMBL/GenBank/DDBJ databases">
        <authorList>
            <person name="Sun Q."/>
            <person name="Mori K."/>
        </authorList>
    </citation>
    <scope>NUCLEOTIDE SEQUENCE [LARGE SCALE GENOMIC DNA]</scope>
    <source>
        <strain evidence="1 2">TBRC 2205</strain>
    </source>
</reference>
<organism evidence="1 2">
    <name type="scientific">Plantactinospora siamensis</name>
    <dbReference type="NCBI Taxonomy" id="555372"/>
    <lineage>
        <taxon>Bacteria</taxon>
        <taxon>Bacillati</taxon>
        <taxon>Actinomycetota</taxon>
        <taxon>Actinomycetes</taxon>
        <taxon>Micromonosporales</taxon>
        <taxon>Micromonosporaceae</taxon>
        <taxon>Plantactinospora</taxon>
    </lineage>
</organism>